<dbReference type="RefSeq" id="WP_111325949.1">
    <property type="nucleotide sequence ID" value="NZ_BIFX01000001.1"/>
</dbReference>
<proteinExistence type="predicted"/>
<dbReference type="InterPro" id="IPR009561">
    <property type="entry name" value="DUF1177"/>
</dbReference>
<name>A0A326TX60_THEHA</name>
<protein>
    <submittedName>
        <fullName evidence="1">Uncharacterized protein DUF1177</fullName>
    </submittedName>
</protein>
<reference evidence="1 2" key="1">
    <citation type="submission" date="2018-06" db="EMBL/GenBank/DDBJ databases">
        <title>Genomic Encyclopedia of Archaeal and Bacterial Type Strains, Phase II (KMG-II): from individual species to whole genera.</title>
        <authorList>
            <person name="Goeker M."/>
        </authorList>
    </citation>
    <scope>NUCLEOTIDE SEQUENCE [LARGE SCALE GENOMIC DNA]</scope>
    <source>
        <strain evidence="1 2">ATCC BAA-1881</strain>
    </source>
</reference>
<dbReference type="Pfam" id="PF06675">
    <property type="entry name" value="DUF1177"/>
    <property type="match status" value="1"/>
</dbReference>
<sequence>MSLKQTIDIFELLDDSAVSGQKVKAFLEAHGASDVTVSTVQGEKGSTDFIKIVVPGSKGKSRGGDAPTLGIIGRLGGIGARPERIGLVSDGDGAIAALASALKLIEMQTKGDVLPGDVIITTHICPHAPTRPHHPVAFMDSPVDILTMNRHEVTDEMDAVLSIDTTKGNRVFNHRGIAISPTVKEGYILKFSDDLVNLLEMSTGRPARTFAISMQDITPYGNGVYHINSILQPAVATKAPVVGIAITAETAVPGCATGASHEVDIALAVKFAVEVAKAFGAGQCQFYDADEVARLQQLYGSMAHLQTLGNKS</sequence>
<dbReference type="OrthoDB" id="9782903at2"/>
<dbReference type="Proteomes" id="UP000248806">
    <property type="component" value="Unassembled WGS sequence"/>
</dbReference>
<keyword evidence="2" id="KW-1185">Reference proteome</keyword>
<organism evidence="1 2">
    <name type="scientific">Thermosporothrix hazakensis</name>
    <dbReference type="NCBI Taxonomy" id="644383"/>
    <lineage>
        <taxon>Bacteria</taxon>
        <taxon>Bacillati</taxon>
        <taxon>Chloroflexota</taxon>
        <taxon>Ktedonobacteria</taxon>
        <taxon>Ktedonobacterales</taxon>
        <taxon>Thermosporotrichaceae</taxon>
        <taxon>Thermosporothrix</taxon>
    </lineage>
</organism>
<dbReference type="EMBL" id="QKUF01000037">
    <property type="protein sequence ID" value="PZW21054.1"/>
    <property type="molecule type" value="Genomic_DNA"/>
</dbReference>
<accession>A0A326TX60</accession>
<dbReference type="AlphaFoldDB" id="A0A326TX60"/>
<evidence type="ECO:0000313" key="2">
    <source>
        <dbReference type="Proteomes" id="UP000248806"/>
    </source>
</evidence>
<gene>
    <name evidence="1" type="ORF">EI42_05709</name>
</gene>
<comment type="caution">
    <text evidence="1">The sequence shown here is derived from an EMBL/GenBank/DDBJ whole genome shotgun (WGS) entry which is preliminary data.</text>
</comment>
<evidence type="ECO:0000313" key="1">
    <source>
        <dbReference type="EMBL" id="PZW21054.1"/>
    </source>
</evidence>